<dbReference type="InterPro" id="IPR059000">
    <property type="entry name" value="ATPase_P-type_domA"/>
</dbReference>
<evidence type="ECO:0000259" key="12">
    <source>
        <dbReference type="SMART" id="SM00831"/>
    </source>
</evidence>
<dbReference type="SUPFAM" id="SSF81665">
    <property type="entry name" value="Calcium ATPase, transmembrane domain M"/>
    <property type="match status" value="1"/>
</dbReference>
<evidence type="ECO:0000256" key="4">
    <source>
        <dbReference type="ARBA" id="ARBA00022692"/>
    </source>
</evidence>
<dbReference type="PRINTS" id="PR00120">
    <property type="entry name" value="HATPASE"/>
</dbReference>
<dbReference type="SUPFAM" id="SSF56784">
    <property type="entry name" value="HAD-like"/>
    <property type="match status" value="1"/>
</dbReference>
<evidence type="ECO:0000256" key="6">
    <source>
        <dbReference type="ARBA" id="ARBA00022840"/>
    </source>
</evidence>
<dbReference type="Pfam" id="PF00689">
    <property type="entry name" value="Cation_ATPase_C"/>
    <property type="match status" value="1"/>
</dbReference>
<evidence type="ECO:0000256" key="2">
    <source>
        <dbReference type="ARBA" id="ARBA00005675"/>
    </source>
</evidence>
<feature type="transmembrane region" description="Helical" evidence="11">
    <location>
        <begin position="856"/>
        <end position="878"/>
    </location>
</feature>
<evidence type="ECO:0000256" key="3">
    <source>
        <dbReference type="ARBA" id="ARBA00022475"/>
    </source>
</evidence>
<feature type="transmembrane region" description="Helical" evidence="11">
    <location>
        <begin position="249"/>
        <end position="267"/>
    </location>
</feature>
<feature type="transmembrane region" description="Helical" evidence="11">
    <location>
        <begin position="61"/>
        <end position="79"/>
    </location>
</feature>
<dbReference type="SUPFAM" id="SSF81660">
    <property type="entry name" value="Metal cation-transporting ATPase, ATP-binding domain N"/>
    <property type="match status" value="1"/>
</dbReference>
<dbReference type="InterPro" id="IPR006068">
    <property type="entry name" value="ATPase_P-typ_cation-transptr_C"/>
</dbReference>
<feature type="transmembrane region" description="Helical" evidence="11">
    <location>
        <begin position="745"/>
        <end position="766"/>
    </location>
</feature>
<dbReference type="InterPro" id="IPR044492">
    <property type="entry name" value="P_typ_ATPase_HD_dom"/>
</dbReference>
<dbReference type="PROSITE" id="PS00154">
    <property type="entry name" value="ATPASE_E1_E2"/>
    <property type="match status" value="1"/>
</dbReference>
<dbReference type="SFLD" id="SFLDF00027">
    <property type="entry name" value="p-type_atpase"/>
    <property type="match status" value="1"/>
</dbReference>
<dbReference type="Pfam" id="PF00690">
    <property type="entry name" value="Cation_ATPase_N"/>
    <property type="match status" value="1"/>
</dbReference>
<feature type="transmembrane region" description="Helical" evidence="11">
    <location>
        <begin position="816"/>
        <end position="835"/>
    </location>
</feature>
<name>A0ABW5IPZ2_9BACT</name>
<dbReference type="PANTHER" id="PTHR43294:SF21">
    <property type="entry name" value="CATION TRANSPORTING ATPASE"/>
    <property type="match status" value="1"/>
</dbReference>
<organism evidence="13 14">
    <name type="scientific">Pontibacter locisalis</name>
    <dbReference type="NCBI Taxonomy" id="1719035"/>
    <lineage>
        <taxon>Bacteria</taxon>
        <taxon>Pseudomonadati</taxon>
        <taxon>Bacteroidota</taxon>
        <taxon>Cytophagia</taxon>
        <taxon>Cytophagales</taxon>
        <taxon>Hymenobacteraceae</taxon>
        <taxon>Pontibacter</taxon>
    </lineage>
</organism>
<dbReference type="Pfam" id="PF13246">
    <property type="entry name" value="Cation_ATPase"/>
    <property type="match status" value="1"/>
</dbReference>
<dbReference type="InterPro" id="IPR023214">
    <property type="entry name" value="HAD_sf"/>
</dbReference>
<dbReference type="Gene3D" id="3.40.1110.10">
    <property type="entry name" value="Calcium-transporting ATPase, cytoplasmic domain N"/>
    <property type="match status" value="1"/>
</dbReference>
<dbReference type="InterPro" id="IPR004014">
    <property type="entry name" value="ATPase_P-typ_cation-transptr_N"/>
</dbReference>
<protein>
    <submittedName>
        <fullName evidence="13">Cation-translocating P-type ATPase</fullName>
    </submittedName>
</protein>
<keyword evidence="9 11" id="KW-0472">Membrane</keyword>
<keyword evidence="5" id="KW-0547">Nucleotide-binding</keyword>
<keyword evidence="6" id="KW-0067">ATP-binding</keyword>
<evidence type="ECO:0000256" key="8">
    <source>
        <dbReference type="ARBA" id="ARBA00022989"/>
    </source>
</evidence>
<sequence length="942" mass="103225">MALDQKYPFHSISAEETLEKLKAGKEGLTQEEAQQRLQEVGPNELTGKEGINPFILFLKQFKDFLILILLLAAGVAWYADHMVDVYVILGVIMFNAVLGFFQEYRAEKAILALKSMIKQEATVLRDGKAKTVEARELVPGDVITLEEGNGIPADARILSSKSLQTEEASLTGESLPIEKSTEPLEENTNLGDRTNMLWKGTHVARGAATAVITGTGANTEIGKISKSLGDIKTTSTNFRKKTERLGKQMAVISIVTSIIVFILGYYVRDFAFEEVLLVTVATLVSSIPEGLPAVISIVLAIGAKRMAKQNAIIREFTATEMLGSVSVILTDKTGTLTRSILTVKEVYLGDGTALEVSGSGYSLEGEIGNKQEEENTSGNPVLAKLLLVAGTCNNARLGDGANEQKKNKGSEEESEEPEVSGDPTEVALLVLAKKGGGVADEHDEVVEVLDDLPFNSEQKFRATLIENKGKREILTIGAPEKVLQLSTKVLIKEGPQELSEESRGQIEARMDEWADKAMRVLALGYREAEGASNDLKADDVHDLVWIGMTGIVDPPRQGVKEAIAACKSAGIRVMMVTGDHKKTGAAIAREVGILETAEKTGDYPDALEENELDVDDKRFDELVDNVSVFARVSPDTKLRIAEHMRDKGHLIAMTGDGVNDAPALKRADVGIAMGIRGTDVAKDAAHIVLSDDNFSTIVRAIREGRIVFQNVRQTSFFLLTTNFAFVAVFIIAMAIGWPFPLTATQILWVNLVTDGVMELGLAAERGHGEIMKQKPVVREVNILDKSVIPYLLLMSVVMVGLSLATFAYYLPKGDTIARTGVFLVIAMTQVFNTFNMRSLNRSLFTIGPFSNKYINICFLVSLGLQLIVIYTPLLSGIFRFEELPILDLIVILVLSSSVIWFAEIYKRIRFGKLEDVSPEEKQLERTREVKDRQEIEEAISER</sequence>
<feature type="domain" description="Cation-transporting P-type ATPase N-terminal" evidence="12">
    <location>
        <begin position="8"/>
        <end position="81"/>
    </location>
</feature>
<feature type="transmembrane region" description="Helical" evidence="11">
    <location>
        <begin position="85"/>
        <end position="101"/>
    </location>
</feature>
<dbReference type="Gene3D" id="1.20.1110.10">
    <property type="entry name" value="Calcium-transporting ATPase, transmembrane domain"/>
    <property type="match status" value="1"/>
</dbReference>
<dbReference type="InterPro" id="IPR050510">
    <property type="entry name" value="Cation_transp_ATPase_P-type"/>
</dbReference>
<evidence type="ECO:0000256" key="1">
    <source>
        <dbReference type="ARBA" id="ARBA00004651"/>
    </source>
</evidence>
<keyword evidence="3" id="KW-1003">Cell membrane</keyword>
<evidence type="ECO:0000313" key="14">
    <source>
        <dbReference type="Proteomes" id="UP001597544"/>
    </source>
</evidence>
<dbReference type="InterPro" id="IPR008250">
    <property type="entry name" value="ATPase_P-typ_transduc_dom_A_sf"/>
</dbReference>
<evidence type="ECO:0000256" key="7">
    <source>
        <dbReference type="ARBA" id="ARBA00022967"/>
    </source>
</evidence>
<dbReference type="InterPro" id="IPR001757">
    <property type="entry name" value="P_typ_ATPase"/>
</dbReference>
<dbReference type="Gene3D" id="3.40.50.1000">
    <property type="entry name" value="HAD superfamily/HAD-like"/>
    <property type="match status" value="1"/>
</dbReference>
<gene>
    <name evidence="13" type="ORF">ACFSRY_16425</name>
</gene>
<feature type="region of interest" description="Disordered" evidence="10">
    <location>
        <begin position="170"/>
        <end position="190"/>
    </location>
</feature>
<dbReference type="SFLD" id="SFLDG00002">
    <property type="entry name" value="C1.7:_P-type_atpase_like"/>
    <property type="match status" value="1"/>
</dbReference>
<feature type="transmembrane region" description="Helical" evidence="11">
    <location>
        <begin position="787"/>
        <end position="810"/>
    </location>
</feature>
<evidence type="ECO:0000256" key="9">
    <source>
        <dbReference type="ARBA" id="ARBA00023136"/>
    </source>
</evidence>
<comment type="similarity">
    <text evidence="2">Belongs to the cation transport ATPase (P-type) (TC 3.A.3) family. Type IIA subfamily.</text>
</comment>
<feature type="transmembrane region" description="Helical" evidence="11">
    <location>
        <begin position="884"/>
        <end position="902"/>
    </location>
</feature>
<proteinExistence type="inferred from homology"/>
<dbReference type="InterPro" id="IPR023299">
    <property type="entry name" value="ATPase_P-typ_cyto_dom_N"/>
</dbReference>
<dbReference type="InterPro" id="IPR018303">
    <property type="entry name" value="ATPase_P-typ_P_site"/>
</dbReference>
<keyword evidence="8 11" id="KW-1133">Transmembrane helix</keyword>
<feature type="transmembrane region" description="Helical" evidence="11">
    <location>
        <begin position="716"/>
        <end position="739"/>
    </location>
</feature>
<evidence type="ECO:0000256" key="10">
    <source>
        <dbReference type="SAM" id="MobiDB-lite"/>
    </source>
</evidence>
<dbReference type="NCBIfam" id="TIGR01494">
    <property type="entry name" value="ATPase_P-type"/>
    <property type="match status" value="3"/>
</dbReference>
<dbReference type="PANTHER" id="PTHR43294">
    <property type="entry name" value="SODIUM/POTASSIUM-TRANSPORTING ATPASE SUBUNIT ALPHA"/>
    <property type="match status" value="1"/>
</dbReference>
<accession>A0ABW5IPZ2</accession>
<feature type="transmembrane region" description="Helical" evidence="11">
    <location>
        <begin position="279"/>
        <end position="301"/>
    </location>
</feature>
<dbReference type="SUPFAM" id="SSF81653">
    <property type="entry name" value="Calcium ATPase, transduction domain A"/>
    <property type="match status" value="1"/>
</dbReference>
<dbReference type="Proteomes" id="UP001597544">
    <property type="component" value="Unassembled WGS sequence"/>
</dbReference>
<dbReference type="SFLD" id="SFLDS00003">
    <property type="entry name" value="Haloacid_Dehalogenase"/>
    <property type="match status" value="1"/>
</dbReference>
<evidence type="ECO:0000256" key="5">
    <source>
        <dbReference type="ARBA" id="ARBA00022741"/>
    </source>
</evidence>
<dbReference type="InterPro" id="IPR036412">
    <property type="entry name" value="HAD-like_sf"/>
</dbReference>
<feature type="region of interest" description="Disordered" evidence="10">
    <location>
        <begin position="397"/>
        <end position="423"/>
    </location>
</feature>
<feature type="compositionally biased region" description="Basic and acidic residues" evidence="10">
    <location>
        <begin position="402"/>
        <end position="411"/>
    </location>
</feature>
<dbReference type="Pfam" id="PF00122">
    <property type="entry name" value="E1-E2_ATPase"/>
    <property type="match status" value="1"/>
</dbReference>
<keyword evidence="7" id="KW-1278">Translocase</keyword>
<dbReference type="Gene3D" id="2.70.150.10">
    <property type="entry name" value="Calcium-transporting ATPase, cytoplasmic transduction domain A"/>
    <property type="match status" value="1"/>
</dbReference>
<comment type="caution">
    <text evidence="13">The sequence shown here is derived from an EMBL/GenBank/DDBJ whole genome shotgun (WGS) entry which is preliminary data.</text>
</comment>
<dbReference type="PRINTS" id="PR00119">
    <property type="entry name" value="CATATPASE"/>
</dbReference>
<keyword evidence="14" id="KW-1185">Reference proteome</keyword>
<dbReference type="EMBL" id="JBHULU010000021">
    <property type="protein sequence ID" value="MFD2515460.1"/>
    <property type="molecule type" value="Genomic_DNA"/>
</dbReference>
<dbReference type="RefSeq" id="WP_377510235.1">
    <property type="nucleotide sequence ID" value="NZ_JBHULU010000021.1"/>
</dbReference>
<evidence type="ECO:0000256" key="11">
    <source>
        <dbReference type="SAM" id="Phobius"/>
    </source>
</evidence>
<dbReference type="InterPro" id="IPR023298">
    <property type="entry name" value="ATPase_P-typ_TM_dom_sf"/>
</dbReference>
<dbReference type="SMART" id="SM00831">
    <property type="entry name" value="Cation_ATPase_N"/>
    <property type="match status" value="1"/>
</dbReference>
<evidence type="ECO:0000313" key="13">
    <source>
        <dbReference type="EMBL" id="MFD2515460.1"/>
    </source>
</evidence>
<keyword evidence="4 11" id="KW-0812">Transmembrane</keyword>
<comment type="subcellular location">
    <subcellularLocation>
        <location evidence="1">Cell membrane</location>
        <topology evidence="1">Multi-pass membrane protein</topology>
    </subcellularLocation>
</comment>
<reference evidence="14" key="1">
    <citation type="journal article" date="2019" name="Int. J. Syst. Evol. Microbiol.">
        <title>The Global Catalogue of Microorganisms (GCM) 10K type strain sequencing project: providing services to taxonomists for standard genome sequencing and annotation.</title>
        <authorList>
            <consortium name="The Broad Institute Genomics Platform"/>
            <consortium name="The Broad Institute Genome Sequencing Center for Infectious Disease"/>
            <person name="Wu L."/>
            <person name="Ma J."/>
        </authorList>
    </citation>
    <scope>NUCLEOTIDE SEQUENCE [LARGE SCALE GENOMIC DNA]</scope>
    <source>
        <strain evidence="14">KCTC 42498</strain>
    </source>
</reference>